<dbReference type="GO" id="GO:0016324">
    <property type="term" value="C:apical plasma membrane"/>
    <property type="evidence" value="ECO:0007669"/>
    <property type="project" value="TreeGrafter"/>
</dbReference>
<dbReference type="InterPro" id="IPR001478">
    <property type="entry name" value="PDZ"/>
</dbReference>
<feature type="compositionally biased region" description="Polar residues" evidence="11">
    <location>
        <begin position="234"/>
        <end position="246"/>
    </location>
</feature>
<feature type="compositionally biased region" description="Basic and acidic residues" evidence="11">
    <location>
        <begin position="1256"/>
        <end position="1271"/>
    </location>
</feature>
<evidence type="ECO:0000256" key="11">
    <source>
        <dbReference type="SAM" id="MobiDB-lite"/>
    </source>
</evidence>
<feature type="compositionally biased region" description="Basic and acidic residues" evidence="11">
    <location>
        <begin position="1221"/>
        <end position="1232"/>
    </location>
</feature>
<feature type="compositionally biased region" description="Basic and acidic residues" evidence="11">
    <location>
        <begin position="1545"/>
        <end position="1560"/>
    </location>
</feature>
<evidence type="ECO:0000259" key="12">
    <source>
        <dbReference type="PROSITE" id="PS50106"/>
    </source>
</evidence>
<keyword evidence="16" id="KW-1185">Reference proteome</keyword>
<dbReference type="SUPFAM" id="SSF50156">
    <property type="entry name" value="PDZ domain-like"/>
    <property type="match status" value="1"/>
</dbReference>
<feature type="compositionally biased region" description="Polar residues" evidence="11">
    <location>
        <begin position="807"/>
        <end position="816"/>
    </location>
</feature>
<feature type="compositionally biased region" description="Polar residues" evidence="11">
    <location>
        <begin position="166"/>
        <end position="184"/>
    </location>
</feature>
<feature type="domain" description="ASD2" evidence="14">
    <location>
        <begin position="1496"/>
        <end position="1790"/>
    </location>
</feature>
<feature type="region of interest" description="Disordered" evidence="11">
    <location>
        <begin position="879"/>
        <end position="933"/>
    </location>
</feature>
<evidence type="ECO:0000256" key="2">
    <source>
        <dbReference type="ARBA" id="ARBA00006469"/>
    </source>
</evidence>
<feature type="compositionally biased region" description="Polar residues" evidence="11">
    <location>
        <begin position="717"/>
        <end position="749"/>
    </location>
</feature>
<dbReference type="GO" id="GO:0030864">
    <property type="term" value="C:cortical actin cytoskeleton"/>
    <property type="evidence" value="ECO:0007669"/>
    <property type="project" value="TreeGrafter"/>
</dbReference>
<feature type="coiled-coil region" evidence="10">
    <location>
        <begin position="1681"/>
        <end position="1737"/>
    </location>
</feature>
<feature type="compositionally biased region" description="Low complexity" evidence="11">
    <location>
        <begin position="363"/>
        <end position="385"/>
    </location>
</feature>
<evidence type="ECO:0000256" key="7">
    <source>
        <dbReference type="ARBA" id="ARBA00023203"/>
    </source>
</evidence>
<feature type="domain" description="PDZ" evidence="12">
    <location>
        <begin position="42"/>
        <end position="123"/>
    </location>
</feature>
<dbReference type="Proteomes" id="UP000265140">
    <property type="component" value="Chromosome 8"/>
</dbReference>
<dbReference type="SMART" id="SM00228">
    <property type="entry name" value="PDZ"/>
    <property type="match status" value="1"/>
</dbReference>
<feature type="region of interest" description="Disordered" evidence="11">
    <location>
        <begin position="324"/>
        <end position="343"/>
    </location>
</feature>
<evidence type="ECO:0000256" key="6">
    <source>
        <dbReference type="ARBA" id="ARBA00022701"/>
    </source>
</evidence>
<keyword evidence="10" id="KW-0175">Coiled coil</keyword>
<dbReference type="PANTHER" id="PTHR15012:SF8">
    <property type="entry name" value="PROTEIN SHROOM2"/>
    <property type="match status" value="1"/>
</dbReference>
<feature type="compositionally biased region" description="Polar residues" evidence="11">
    <location>
        <begin position="560"/>
        <end position="571"/>
    </location>
</feature>
<keyword evidence="4" id="KW-0963">Cytoplasm</keyword>
<feature type="region of interest" description="Disordered" evidence="11">
    <location>
        <begin position="1537"/>
        <end position="1560"/>
    </location>
</feature>
<feature type="compositionally biased region" description="Polar residues" evidence="11">
    <location>
        <begin position="831"/>
        <end position="845"/>
    </location>
</feature>
<dbReference type="Ensembl" id="ENSELUT00000026872.3">
    <property type="protein sequence ID" value="ENSELUP00000017318.3"/>
    <property type="gene ID" value="ENSELUG00000000634.3"/>
</dbReference>
<feature type="domain" description="ASD1" evidence="13">
    <location>
        <begin position="850"/>
        <end position="945"/>
    </location>
</feature>
<evidence type="ECO:0000256" key="1">
    <source>
        <dbReference type="ARBA" id="ARBA00004245"/>
    </source>
</evidence>
<dbReference type="Pfam" id="PF08688">
    <property type="entry name" value="ASD1"/>
    <property type="match status" value="1"/>
</dbReference>
<protein>
    <recommendedName>
        <fullName evidence="17">Shroom family member 2</fullName>
    </recommendedName>
</protein>
<dbReference type="InterPro" id="IPR036034">
    <property type="entry name" value="PDZ_sf"/>
</dbReference>
<dbReference type="GeneTree" id="ENSGT00940000155212"/>
<name>A0A3P8YL38_ESOLU</name>
<dbReference type="PROSITE" id="PS51307">
    <property type="entry name" value="ASD2"/>
    <property type="match status" value="1"/>
</dbReference>
<dbReference type="Pfam" id="PF00595">
    <property type="entry name" value="PDZ"/>
    <property type="match status" value="1"/>
</dbReference>
<dbReference type="InterPro" id="IPR014799">
    <property type="entry name" value="ASD2_dom"/>
</dbReference>
<feature type="coiled-coil region" evidence="10">
    <location>
        <begin position="1588"/>
        <end position="1647"/>
    </location>
</feature>
<evidence type="ECO:0000256" key="3">
    <source>
        <dbReference type="ARBA" id="ARBA00022473"/>
    </source>
</evidence>
<feature type="compositionally biased region" description="Basic and acidic residues" evidence="11">
    <location>
        <begin position="1099"/>
        <end position="1114"/>
    </location>
</feature>
<reference evidence="15" key="4">
    <citation type="submission" date="2025-09" db="UniProtKB">
        <authorList>
            <consortium name="Ensembl"/>
        </authorList>
    </citation>
    <scope>IDENTIFICATION</scope>
</reference>
<reference evidence="15" key="3">
    <citation type="submission" date="2025-08" db="UniProtKB">
        <authorList>
            <consortium name="Ensembl"/>
        </authorList>
    </citation>
    <scope>IDENTIFICATION</scope>
</reference>
<evidence type="ECO:0000259" key="14">
    <source>
        <dbReference type="PROSITE" id="PS51307"/>
    </source>
</evidence>
<feature type="region of interest" description="Disordered" evidence="11">
    <location>
        <begin position="353"/>
        <end position="574"/>
    </location>
</feature>
<organism evidence="15 16">
    <name type="scientific">Esox lucius</name>
    <name type="common">Northern pike</name>
    <dbReference type="NCBI Taxonomy" id="8010"/>
    <lineage>
        <taxon>Eukaryota</taxon>
        <taxon>Metazoa</taxon>
        <taxon>Chordata</taxon>
        <taxon>Craniata</taxon>
        <taxon>Vertebrata</taxon>
        <taxon>Euteleostomi</taxon>
        <taxon>Actinopterygii</taxon>
        <taxon>Neopterygii</taxon>
        <taxon>Teleostei</taxon>
        <taxon>Protacanthopterygii</taxon>
        <taxon>Esociformes</taxon>
        <taxon>Esocidae</taxon>
        <taxon>Esox</taxon>
    </lineage>
</organism>
<evidence type="ECO:0000256" key="10">
    <source>
        <dbReference type="SAM" id="Coils"/>
    </source>
</evidence>
<evidence type="ECO:0008006" key="17">
    <source>
        <dbReference type="Google" id="ProtNLM"/>
    </source>
</evidence>
<dbReference type="PROSITE" id="PS51306">
    <property type="entry name" value="ASD1"/>
    <property type="match status" value="1"/>
</dbReference>
<feature type="compositionally biased region" description="Pro residues" evidence="11">
    <location>
        <begin position="638"/>
        <end position="648"/>
    </location>
</feature>
<feature type="compositionally biased region" description="Basic and acidic residues" evidence="11">
    <location>
        <begin position="781"/>
        <end position="791"/>
    </location>
</feature>
<feature type="compositionally biased region" description="Polar residues" evidence="11">
    <location>
        <begin position="677"/>
        <end position="687"/>
    </location>
</feature>
<keyword evidence="8" id="KW-0206">Cytoskeleton</keyword>
<dbReference type="GO" id="GO:0043296">
    <property type="term" value="C:apical junction complex"/>
    <property type="evidence" value="ECO:0007669"/>
    <property type="project" value="TreeGrafter"/>
</dbReference>
<feature type="region of interest" description="Disordered" evidence="11">
    <location>
        <begin position="620"/>
        <end position="845"/>
    </location>
</feature>
<feature type="compositionally biased region" description="Basic residues" evidence="11">
    <location>
        <begin position="493"/>
        <end position="504"/>
    </location>
</feature>
<dbReference type="PANTHER" id="PTHR15012">
    <property type="entry name" value="APICAL PROTEIN/SHROOM-RELATED"/>
    <property type="match status" value="1"/>
</dbReference>
<dbReference type="Bgee" id="ENSELUG00000000634">
    <property type="expression patterns" value="Expressed in camera-type eye and 15 other cell types or tissues"/>
</dbReference>
<dbReference type="GO" id="GO:0005912">
    <property type="term" value="C:adherens junction"/>
    <property type="evidence" value="ECO:0007669"/>
    <property type="project" value="TreeGrafter"/>
</dbReference>
<evidence type="ECO:0000256" key="4">
    <source>
        <dbReference type="ARBA" id="ARBA00022490"/>
    </source>
</evidence>
<evidence type="ECO:0000313" key="16">
    <source>
        <dbReference type="Proteomes" id="UP000265140"/>
    </source>
</evidence>
<sequence>MDIAGDNRRDARYSDGDHKQWLMDRRGDMDQRSRDGVEGWRLVEVLLSGGAPWGFTLKGGREHREALLITKVEEGSEAAAVGLQTGDEIVNINQVPLTGYRQEAICLVKGSHRTLTLVVKRKNEPVSRPHSWHATKFNEIQSETVKTQSSLRYDASSSSTDLSSGGWDQTNLRRGSDQFSSLGSMDSLDPGLGQVSVSQQPSGHLSPAKSHTSTEHLGGGKRDSAYSSFSTSSGTPDHTLSKTPDYTKTPDHTFSKTPDYTKTPDHTLSQTPDYTKTPDHTLSQTPDYTKTPDHTLSQTPDYTKTTLSKNNASSTENMLYKVSHWDSGGRSSNTRSSIDGARQDERPVYLQLAGGQGAGKGSFGSDKLPGSRLSSSSVRTSSGPVWHVPDKKKTSAPSSPPPPPPLRSDSFAATKSHEKGLVMSCADGVEVHSPPGPAATGLAKEMDPDDNIAGRGHHPLTSKTVTVPHYVSPESSNQNQLYASSSGDVKQGQRPHHQRPHHQRQRSDETPLYSQPHPSSGPRKHNTTGYYSSMQELPTNYSNQNPPLYSKSRTRPPNTPLSSSTMNQTADSPGASRCYCVAARQPGQTVTQALLVKTDDRRGAGGERCAAASEGVRAVVDRISPSPQGPGLTKYQPPVHPNNPPPYPSNKDMNGYPQQDNPRHKQTVAVTAAGLLDSSTCPASSEDQTGRRRSSSQTVEPHYMSYPPSRQADQRRSLSLQQDNSNSTRPGPFSPQDTSTTPGPFSPKTSPMLHSLSQEAPGLGARECPSKEGGQEAPDPFSDKQCKRSERFATTLRNEIQMRRARLQNSQSSADLSGQREGEEDEAPGVGTSNCPSSDGSFTSTYKDHLKEAQARVLKATSFRRKDLELVVLEHPRAEAGSLPGFPSSGAGKKANHHLPSLSEDMPARSGSAQGQVTRIGGRKRFTAEKKVRSFSEPDKINEVGVDEGVANPEAVGSSISRPAFTRPAPTASLQASVEDCCEAKEATGGTCIPSSRPPPEGGQCLDLVEQQRLGTFAEYEATWNVQKKLVEIRPSSRYHSADNILDPGGQDLSKPAPVHERSRSSPSSDFYSKTQNVPAPGRKSAEYCQPESNPIEQKNPDTRHSGWKTREKTEELEDFPEPPSPVIDQEATDIRPPAVPYDPTPNLNRTPDYHRPTSIPDLNPTPDYHRPTSIPDPALDTDRPPPPDLSNPTNLHLHYGPRRNAPVPPPTRQDQSIEPENSHSQESHPGSEGRTSTYTLLIREHSPAPVSTHSPRKDSEKSRGLLKETIHPAVPSSPGPALPTLPRVARPSMEDQVHRSPSPQFAPQRLTDKPPVLLHLHQDSPGSDLNTRVDAVMESSGSSVRKVPIQIVHSETQTEKERRQYLLQHSDSAEVGSQVPGLAPLSSLGPSGDPDQSYSLFCAYSRQRDPASVLPPPPAPYTTSETGQHRDPDEAPFSYQAALLQSLPCQQIAPPPNGPSQQKASPLAPPHDPPGSNDLSPSGPVLHSEEDLKREELARDILNKDRSLADILDQSGRRTTMDLMEGLFPQGEVLLEGKARRKFSPKDTKSPHPSEDRNDNSVAAAAALVTNSAYYSTSAPKAELLIKLKDMQEREELEEEVESEEELDHDLAIKKQELVDSLSRKLQVLREARESLQEDVQDNNALGLEVEATVQQLCKPNQLDKFRMFVGDLDKVVSLLLSLSGRLARVENALNSLEEDVACEERRTLMEKRKLLVRQHEDAKELKENLDRREKVVYDILASYLKEESLADYEHFVKMKSALIIEQRKLDDKIKLGEEQLKCLMDSLPLEQRVNL</sequence>
<reference evidence="15" key="2">
    <citation type="submission" date="2020-02" db="EMBL/GenBank/DDBJ databases">
        <title>Esox lucius (northern pike) genome, fEsoLuc1, primary haplotype.</title>
        <authorList>
            <person name="Myers G."/>
            <person name="Karagic N."/>
            <person name="Meyer A."/>
            <person name="Pippel M."/>
            <person name="Reichard M."/>
            <person name="Winkler S."/>
            <person name="Tracey A."/>
            <person name="Sims Y."/>
            <person name="Howe K."/>
            <person name="Rhie A."/>
            <person name="Formenti G."/>
            <person name="Durbin R."/>
            <person name="Fedrigo O."/>
            <person name="Jarvis E.D."/>
        </authorList>
    </citation>
    <scope>NUCLEOTIDE SEQUENCE [LARGE SCALE GENOMIC DNA]</scope>
</reference>
<dbReference type="GO" id="GO:0007015">
    <property type="term" value="P:actin filament organization"/>
    <property type="evidence" value="ECO:0007669"/>
    <property type="project" value="TreeGrafter"/>
</dbReference>
<dbReference type="FunFam" id="2.30.42.10:FF:000100">
    <property type="entry name" value="Shroom family member 2"/>
    <property type="match status" value="1"/>
</dbReference>
<comment type="subcellular location">
    <subcellularLocation>
        <location evidence="1">Cytoplasm</location>
        <location evidence="1">Cytoskeleton</location>
    </subcellularLocation>
</comment>
<evidence type="ECO:0000256" key="5">
    <source>
        <dbReference type="ARBA" id="ARBA00022553"/>
    </source>
</evidence>
<evidence type="ECO:0000256" key="8">
    <source>
        <dbReference type="ARBA" id="ARBA00023212"/>
    </source>
</evidence>
<dbReference type="PROSITE" id="PS50106">
    <property type="entry name" value="PDZ"/>
    <property type="match status" value="1"/>
</dbReference>
<evidence type="ECO:0000259" key="13">
    <source>
        <dbReference type="PROSITE" id="PS51306"/>
    </source>
</evidence>
<gene>
    <name evidence="15" type="primary">SHROOM2</name>
</gene>
<dbReference type="InterPro" id="IPR014800">
    <property type="entry name" value="ASD1_dom"/>
</dbReference>
<dbReference type="CDD" id="cd06750">
    <property type="entry name" value="PDZ_shroom2_3_4-like"/>
    <property type="match status" value="1"/>
</dbReference>
<feature type="compositionally biased region" description="Polar residues" evidence="11">
    <location>
        <begin position="527"/>
        <end position="547"/>
    </location>
</feature>
<feature type="compositionally biased region" description="Polar residues" evidence="11">
    <location>
        <begin position="473"/>
        <end position="488"/>
    </location>
</feature>
<feature type="compositionally biased region" description="Basic and acidic residues" evidence="11">
    <location>
        <begin position="212"/>
        <end position="224"/>
    </location>
</feature>
<keyword evidence="5" id="KW-0597">Phosphoprotein</keyword>
<dbReference type="Gene3D" id="2.30.42.10">
    <property type="match status" value="1"/>
</dbReference>
<evidence type="ECO:0000313" key="15">
    <source>
        <dbReference type="Ensembl" id="ENSELUP00000017318.3"/>
    </source>
</evidence>
<evidence type="ECO:0000256" key="9">
    <source>
        <dbReference type="PROSITE-ProRule" id="PRU00637"/>
    </source>
</evidence>
<keyword evidence="3" id="KW-0217">Developmental protein</keyword>
<dbReference type="Pfam" id="PF08687">
    <property type="entry name" value="ASD2"/>
    <property type="match status" value="1"/>
</dbReference>
<accession>A0A3P8YL38</accession>
<feature type="region of interest" description="Disordered" evidence="11">
    <location>
        <begin position="1039"/>
        <end position="1494"/>
    </location>
</feature>
<dbReference type="GO" id="GO:0051015">
    <property type="term" value="F:actin filament binding"/>
    <property type="evidence" value="ECO:0007669"/>
    <property type="project" value="InterPro"/>
</dbReference>
<reference evidence="16" key="1">
    <citation type="journal article" date="2014" name="PLoS ONE">
        <title>The genome and linkage map of the northern pike (Esox lucius): conserved synteny revealed between the salmonid sister group and the Neoteleostei.</title>
        <authorList>
            <person name="Rondeau E.B."/>
            <person name="Minkley D.R."/>
            <person name="Leong J.S."/>
            <person name="Messmer A.M."/>
            <person name="Jantzen J.R."/>
            <person name="von Schalburg K.R."/>
            <person name="Lemon C."/>
            <person name="Bird N.H."/>
            <person name="Koop B.F."/>
        </authorList>
    </citation>
    <scope>NUCLEOTIDE SEQUENCE</scope>
</reference>
<keyword evidence="7 9" id="KW-0009">Actin-binding</keyword>
<dbReference type="InterPro" id="IPR027685">
    <property type="entry name" value="Shroom_fam"/>
</dbReference>
<proteinExistence type="inferred from homology"/>
<keyword evidence="6" id="KW-0493">Microtubule</keyword>
<feature type="region of interest" description="Disordered" evidence="11">
    <location>
        <begin position="146"/>
        <end position="310"/>
    </location>
</feature>
<dbReference type="Gene3D" id="6.10.250.3120">
    <property type="match status" value="1"/>
</dbReference>
<dbReference type="GO" id="GO:0005874">
    <property type="term" value="C:microtubule"/>
    <property type="evidence" value="ECO:0007669"/>
    <property type="project" value="UniProtKB-KW"/>
</dbReference>
<feature type="compositionally biased region" description="Polar residues" evidence="11">
    <location>
        <begin position="255"/>
        <end position="310"/>
    </location>
</feature>
<comment type="similarity">
    <text evidence="2">Belongs to the shroom family.</text>
</comment>